<protein>
    <submittedName>
        <fullName evidence="1">Uncharacterized protein</fullName>
    </submittedName>
</protein>
<feature type="non-terminal residue" evidence="1">
    <location>
        <position position="25"/>
    </location>
</feature>
<accession>A0A382HE04</accession>
<dbReference type="AlphaFoldDB" id="A0A382HE04"/>
<sequence length="25" mass="2984">MKTQLINSDFYNLDGNLSDKLDYYL</sequence>
<evidence type="ECO:0000313" key="1">
    <source>
        <dbReference type="EMBL" id="SVB85382.1"/>
    </source>
</evidence>
<proteinExistence type="predicted"/>
<organism evidence="1">
    <name type="scientific">marine metagenome</name>
    <dbReference type="NCBI Taxonomy" id="408172"/>
    <lineage>
        <taxon>unclassified sequences</taxon>
        <taxon>metagenomes</taxon>
        <taxon>ecological metagenomes</taxon>
    </lineage>
</organism>
<gene>
    <name evidence="1" type="ORF">METZ01_LOCUS238236</name>
</gene>
<dbReference type="EMBL" id="UINC01060654">
    <property type="protein sequence ID" value="SVB85382.1"/>
    <property type="molecule type" value="Genomic_DNA"/>
</dbReference>
<reference evidence="1" key="1">
    <citation type="submission" date="2018-05" db="EMBL/GenBank/DDBJ databases">
        <authorList>
            <person name="Lanie J.A."/>
            <person name="Ng W.-L."/>
            <person name="Kazmierczak K.M."/>
            <person name="Andrzejewski T.M."/>
            <person name="Davidsen T.M."/>
            <person name="Wayne K.J."/>
            <person name="Tettelin H."/>
            <person name="Glass J.I."/>
            <person name="Rusch D."/>
            <person name="Podicherti R."/>
            <person name="Tsui H.-C.T."/>
            <person name="Winkler M.E."/>
        </authorList>
    </citation>
    <scope>NUCLEOTIDE SEQUENCE</scope>
</reference>
<name>A0A382HE04_9ZZZZ</name>